<reference evidence="3 4" key="1">
    <citation type="journal article" date="2024" name="IMA Fungus">
        <title>IMA Genome - F19 : A genome assembly and annotation guide to empower mycologists, including annotated draft genome sequences of Ceratocystis pirilliformis, Diaporthe australafricana, Fusarium ophioides, Paecilomyces lecythidis, and Sporothrix stenoceras.</title>
        <authorList>
            <person name="Aylward J."/>
            <person name="Wilson A.M."/>
            <person name="Visagie C.M."/>
            <person name="Spraker J."/>
            <person name="Barnes I."/>
            <person name="Buitendag C."/>
            <person name="Ceriani C."/>
            <person name="Del Mar Angel L."/>
            <person name="du Plessis D."/>
            <person name="Fuchs T."/>
            <person name="Gasser K."/>
            <person name="Kramer D."/>
            <person name="Li W."/>
            <person name="Munsamy K."/>
            <person name="Piso A."/>
            <person name="Price J.L."/>
            <person name="Sonnekus B."/>
            <person name="Thomas C."/>
            <person name="van der Nest A."/>
            <person name="van Dijk A."/>
            <person name="van Heerden A."/>
            <person name="van Vuuren N."/>
            <person name="Yilmaz N."/>
            <person name="Duong T.A."/>
            <person name="van der Merwe N.A."/>
            <person name="Wingfield M.J."/>
            <person name="Wingfield B.D."/>
        </authorList>
    </citation>
    <scope>NUCLEOTIDE SEQUENCE [LARGE SCALE GENOMIC DNA]</scope>
    <source>
        <strain evidence="3 4">CMW 5346</strain>
    </source>
</reference>
<accession>A0ABR3ZAC5</accession>
<proteinExistence type="predicted"/>
<dbReference type="Pfam" id="PF03070">
    <property type="entry name" value="TENA_THI-4"/>
    <property type="match status" value="2"/>
</dbReference>
<sequence>MDSRRILVIAGSDSSGGAGLEADQKVIAAHGCYAMTATTALTAQNTLGVYGIHAVPASFMKQQLDACFDDIGVDVVKTGMLASAETIKLVADTIEQRAVSKAVVDPVMVATTGATLLPPEALADFGNLASLAYVLTPNIPELKLLLGLENEAIDTVTDLERLARLACDKLGSTWVLAKGGHVPFKTDYSIAKEDADRAIIVNVLAGPNNQLIRIESQYQDSKNTHGTGCSLASAIASNLAKGLDVPTASRVACRYVDAAIRHAPGLGKGHGPLGHFHSLFALPFSRGHFLDYVLERPDVVELWQRFVNHPFVKALGAGTLPRENFKGYLTQDYLYLVHFARAAGLAAYKCKNMPDVISSAAMVNEVDHEMQLHLKFCAEFGLTKEQMEAAEEKTGKSHFTQLCFIYLSLKPPKADTTTACTAYSRYILDIGHSEDWFALQVALTPCVIGYGVAARALHQEHATTKDDIHPYWKWVDNYTNSDYDAVAKKTFEKIEKHAALQSASRIEELVKIFKQAIKMEIGFWDMYSPE</sequence>
<evidence type="ECO:0000259" key="1">
    <source>
        <dbReference type="Pfam" id="PF03070"/>
    </source>
</evidence>
<dbReference type="CDD" id="cd01169">
    <property type="entry name" value="HMPP_kinase"/>
    <property type="match status" value="1"/>
</dbReference>
<evidence type="ECO:0000313" key="3">
    <source>
        <dbReference type="EMBL" id="KAL1897087.1"/>
    </source>
</evidence>
<dbReference type="SUPFAM" id="SSF53613">
    <property type="entry name" value="Ribokinase-like"/>
    <property type="match status" value="1"/>
</dbReference>
<comment type="caution">
    <text evidence="3">The sequence shown here is derived from an EMBL/GenBank/DDBJ whole genome shotgun (WGS) entry which is preliminary data.</text>
</comment>
<dbReference type="SUPFAM" id="SSF48613">
    <property type="entry name" value="Heme oxygenase-like"/>
    <property type="match status" value="1"/>
</dbReference>
<gene>
    <name evidence="3" type="ORF">Sste5346_004292</name>
</gene>
<evidence type="ECO:0000259" key="2">
    <source>
        <dbReference type="Pfam" id="PF08543"/>
    </source>
</evidence>
<dbReference type="InterPro" id="IPR013749">
    <property type="entry name" value="PM/HMP-P_kinase-1"/>
</dbReference>
<dbReference type="InterPro" id="IPR029056">
    <property type="entry name" value="Ribokinase-like"/>
</dbReference>
<dbReference type="NCBIfam" id="TIGR00097">
    <property type="entry name" value="HMP-P_kinase"/>
    <property type="match status" value="1"/>
</dbReference>
<evidence type="ECO:0000313" key="4">
    <source>
        <dbReference type="Proteomes" id="UP001583186"/>
    </source>
</evidence>
<protein>
    <recommendedName>
        <fullName evidence="5">Hydroxymethylpyrimidine/phosphomethylpyrimidine kinase</fullName>
    </recommendedName>
</protein>
<name>A0ABR3ZAC5_9PEZI</name>
<dbReference type="Gene3D" id="1.20.910.10">
    <property type="entry name" value="Heme oxygenase-like"/>
    <property type="match status" value="1"/>
</dbReference>
<dbReference type="Proteomes" id="UP001583186">
    <property type="component" value="Unassembled WGS sequence"/>
</dbReference>
<dbReference type="CDD" id="cd19367">
    <property type="entry name" value="TenA_C_ScTHI20-like"/>
    <property type="match status" value="1"/>
</dbReference>
<feature type="domain" description="Thiaminase-2/PQQC" evidence="1">
    <location>
        <begin position="416"/>
        <end position="527"/>
    </location>
</feature>
<dbReference type="Gene3D" id="3.40.1190.20">
    <property type="match status" value="1"/>
</dbReference>
<feature type="domain" description="Pyridoxamine kinase/Phosphomethylpyrimidine kinase" evidence="2">
    <location>
        <begin position="13"/>
        <end position="273"/>
    </location>
</feature>
<dbReference type="PANTHER" id="PTHR20858">
    <property type="entry name" value="PHOSPHOMETHYLPYRIMIDINE KINASE"/>
    <property type="match status" value="1"/>
</dbReference>
<dbReference type="Pfam" id="PF08543">
    <property type="entry name" value="Phos_pyr_kin"/>
    <property type="match status" value="1"/>
</dbReference>
<keyword evidence="4" id="KW-1185">Reference proteome</keyword>
<dbReference type="InterPro" id="IPR004399">
    <property type="entry name" value="HMP/HMP-P_kinase_dom"/>
</dbReference>
<dbReference type="EMBL" id="JAWCUI010000020">
    <property type="protein sequence ID" value="KAL1897087.1"/>
    <property type="molecule type" value="Genomic_DNA"/>
</dbReference>
<dbReference type="PANTHER" id="PTHR20858:SF17">
    <property type="entry name" value="HYDROXYMETHYLPYRIMIDINE_PHOSPHOMETHYLPYRIMIDINE KINASE THI20-RELATED"/>
    <property type="match status" value="1"/>
</dbReference>
<dbReference type="InterPro" id="IPR016084">
    <property type="entry name" value="Haem_Oase-like_multi-hlx"/>
</dbReference>
<dbReference type="InterPro" id="IPR004305">
    <property type="entry name" value="Thiaminase-2/PQQC"/>
</dbReference>
<evidence type="ECO:0008006" key="5">
    <source>
        <dbReference type="Google" id="ProtNLM"/>
    </source>
</evidence>
<organism evidence="3 4">
    <name type="scientific">Sporothrix stenoceras</name>
    <dbReference type="NCBI Taxonomy" id="5173"/>
    <lineage>
        <taxon>Eukaryota</taxon>
        <taxon>Fungi</taxon>
        <taxon>Dikarya</taxon>
        <taxon>Ascomycota</taxon>
        <taxon>Pezizomycotina</taxon>
        <taxon>Sordariomycetes</taxon>
        <taxon>Sordariomycetidae</taxon>
        <taxon>Ophiostomatales</taxon>
        <taxon>Ophiostomataceae</taxon>
        <taxon>Sporothrix</taxon>
    </lineage>
</organism>
<feature type="domain" description="Thiaminase-2/PQQC" evidence="1">
    <location>
        <begin position="297"/>
        <end position="393"/>
    </location>
</feature>